<feature type="binding site" evidence="1">
    <location>
        <position position="73"/>
    </location>
    <ligand>
        <name>S-adenosyl-L-methionine</name>
        <dbReference type="ChEBI" id="CHEBI:59789"/>
    </ligand>
</feature>
<feature type="binding site" evidence="1">
    <location>
        <begin position="52"/>
        <end position="53"/>
    </location>
    <ligand>
        <name>S-adenosyl-L-methionine</name>
        <dbReference type="ChEBI" id="CHEBI:59789"/>
    </ligand>
</feature>
<dbReference type="PANTHER" id="PTHR43861">
    <property type="entry name" value="TRANS-ACONITATE 2-METHYLTRANSFERASE-RELATED"/>
    <property type="match status" value="1"/>
</dbReference>
<dbReference type="NCBIfam" id="NF008264">
    <property type="entry name" value="PRK11036.1"/>
    <property type="match status" value="1"/>
</dbReference>
<protein>
    <recommendedName>
        <fullName evidence="1">tRNA 5-carboxymethoxyuridine methyltransferase</fullName>
        <ecNumber evidence="1">2.1.1.-</ecNumber>
    </recommendedName>
    <alternativeName>
        <fullName evidence="1">cmo5U methyltransferase</fullName>
    </alternativeName>
</protein>
<keyword evidence="1" id="KW-0949">S-adenosyl-L-methionine</keyword>
<keyword evidence="1" id="KW-0819">tRNA processing</keyword>
<evidence type="ECO:0000259" key="2">
    <source>
        <dbReference type="Pfam" id="PF08241"/>
    </source>
</evidence>
<feature type="binding site" evidence="1">
    <location>
        <position position="26"/>
    </location>
    <ligand>
        <name>S-adenosyl-L-methionine</name>
        <dbReference type="ChEBI" id="CHEBI:59789"/>
    </ligand>
</feature>
<accession>A0A1H9HDN5</accession>
<evidence type="ECO:0000313" key="3">
    <source>
        <dbReference type="EMBL" id="SEQ60400.1"/>
    </source>
</evidence>
<name>A0A1H9HDN5_9GAMM</name>
<dbReference type="GO" id="GO:0097697">
    <property type="term" value="F:tRNA (5-carboxymethoxyuridine(34)-5-O)-methyltransferase activity"/>
    <property type="evidence" value="ECO:0007669"/>
    <property type="project" value="UniProtKB-UniRule"/>
</dbReference>
<dbReference type="AlphaFoldDB" id="A0A1H9HDN5"/>
<dbReference type="OrthoDB" id="4697647at2"/>
<dbReference type="GO" id="GO:0032259">
    <property type="term" value="P:methylation"/>
    <property type="evidence" value="ECO:0007669"/>
    <property type="project" value="UniProtKB-KW"/>
</dbReference>
<keyword evidence="1 3" id="KW-0808">Transferase</keyword>
<dbReference type="Gene3D" id="3.40.50.150">
    <property type="entry name" value="Vaccinia Virus protein VP39"/>
    <property type="match status" value="1"/>
</dbReference>
<dbReference type="CDD" id="cd02440">
    <property type="entry name" value="AdoMet_MTases"/>
    <property type="match status" value="1"/>
</dbReference>
<dbReference type="InterPro" id="IPR013216">
    <property type="entry name" value="Methyltransf_11"/>
</dbReference>
<proteinExistence type="inferred from homology"/>
<dbReference type="SUPFAM" id="SSF53335">
    <property type="entry name" value="S-adenosyl-L-methionine-dependent methyltransferases"/>
    <property type="match status" value="1"/>
</dbReference>
<evidence type="ECO:0000256" key="1">
    <source>
        <dbReference type="HAMAP-Rule" id="MF_02057"/>
    </source>
</evidence>
<evidence type="ECO:0000313" key="4">
    <source>
        <dbReference type="Proteomes" id="UP000242515"/>
    </source>
</evidence>
<feature type="binding site" evidence="1">
    <location>
        <position position="119"/>
    </location>
    <ligand>
        <name>S-adenosyl-L-methionine</name>
        <dbReference type="ChEBI" id="CHEBI:59789"/>
    </ligand>
</feature>
<dbReference type="PANTHER" id="PTHR43861:SF1">
    <property type="entry name" value="TRANS-ACONITATE 2-METHYLTRANSFERASE"/>
    <property type="match status" value="1"/>
</dbReference>
<dbReference type="RefSeq" id="WP_092674666.1">
    <property type="nucleotide sequence ID" value="NZ_FOGC01000004.1"/>
</dbReference>
<keyword evidence="1 3" id="KW-0489">Methyltransferase</keyword>
<dbReference type="InterPro" id="IPR033664">
    <property type="entry name" value="Cmo5U_methylTrfase"/>
</dbReference>
<dbReference type="EMBL" id="FOGC01000004">
    <property type="protein sequence ID" value="SEQ60400.1"/>
    <property type="molecule type" value="Genomic_DNA"/>
</dbReference>
<feature type="domain" description="Methyltransferase type 11" evidence="2">
    <location>
        <begin position="49"/>
        <end position="146"/>
    </location>
</feature>
<comment type="catalytic activity">
    <reaction evidence="1">
        <text>5-carboxymethoxyuridine(34) in tRNA + S-adenosyl-L-methionine = 5-methoxycarbonylmethoxyuridine(34) in tRNA + S-adenosyl-L-homocysteine</text>
        <dbReference type="Rhea" id="RHEA:54080"/>
        <dbReference type="Rhea" id="RHEA-COMP:13383"/>
        <dbReference type="Rhea" id="RHEA-COMP:13781"/>
        <dbReference type="ChEBI" id="CHEBI:57856"/>
        <dbReference type="ChEBI" id="CHEBI:59789"/>
        <dbReference type="ChEBI" id="CHEBI:136879"/>
        <dbReference type="ChEBI" id="CHEBI:138053"/>
    </reaction>
</comment>
<dbReference type="Pfam" id="PF08241">
    <property type="entry name" value="Methyltransf_11"/>
    <property type="match status" value="1"/>
</dbReference>
<dbReference type="GO" id="GO:0006400">
    <property type="term" value="P:tRNA modification"/>
    <property type="evidence" value="ECO:0007669"/>
    <property type="project" value="UniProtKB-UniRule"/>
</dbReference>
<dbReference type="EC" id="2.1.1.-" evidence="1"/>
<reference evidence="4" key="1">
    <citation type="submission" date="2016-10" db="EMBL/GenBank/DDBJ databases">
        <authorList>
            <person name="Varghese N."/>
            <person name="Submissions S."/>
        </authorList>
    </citation>
    <scope>NUCLEOTIDE SEQUENCE [LARGE SCALE GENOMIC DNA]</scope>
    <source>
        <strain evidence="4">8N4</strain>
    </source>
</reference>
<dbReference type="HAMAP" id="MF_02057">
    <property type="entry name" value="tRNA_methyltr_CmoM"/>
    <property type="match status" value="1"/>
</dbReference>
<dbReference type="STRING" id="988801.SAMN05216522_104180"/>
<dbReference type="InterPro" id="IPR029063">
    <property type="entry name" value="SAM-dependent_MTases_sf"/>
</dbReference>
<dbReference type="GO" id="GO:0008757">
    <property type="term" value="F:S-adenosylmethionine-dependent methyltransferase activity"/>
    <property type="evidence" value="ECO:0007669"/>
    <property type="project" value="InterPro"/>
</dbReference>
<feature type="binding site" evidence="1">
    <location>
        <begin position="102"/>
        <end position="103"/>
    </location>
    <ligand>
        <name>S-adenosyl-L-methionine</name>
        <dbReference type="ChEBI" id="CHEBI:59789"/>
    </ligand>
</feature>
<comment type="function">
    <text evidence="1">Catalyzes the methylation of 5-carboxymethoxyuridine (cmo5U) to form 5-methoxycarbonylmethoxyuridine (mcmo5U) at position 34 in tRNAs.</text>
</comment>
<organism evidence="3 4">
    <name type="scientific">Rosenbergiella nectarea</name>
    <dbReference type="NCBI Taxonomy" id="988801"/>
    <lineage>
        <taxon>Bacteria</taxon>
        <taxon>Pseudomonadati</taxon>
        <taxon>Pseudomonadota</taxon>
        <taxon>Gammaproteobacteria</taxon>
        <taxon>Enterobacterales</taxon>
        <taxon>Erwiniaceae</taxon>
        <taxon>Rosenbergiella</taxon>
    </lineage>
</organism>
<comment type="similarity">
    <text evidence="1">Belongs to the class I-like SAM-binding methyltransferase superfamily. CmoM family.</text>
</comment>
<keyword evidence="4" id="KW-1185">Reference proteome</keyword>
<gene>
    <name evidence="1" type="primary">cmoM</name>
    <name evidence="3" type="ORF">SAMN05216522_104180</name>
</gene>
<sequence>MMDRNFDDLAERFAQNIYGTLKGRIRQIILWEELDQILATFPNASLSILDAGGGIGQISSGLAQRGHHITFCDVSEQMLIRAKQHAQEQGVASQMKFIQTSAQQVGTQLEKPVDIVLFHAVLEWVAEPEKTLAALFDTLSPGGVLSLMFYNLHGLTLQNLTLGNFGYLKAHMKKRKKKTLSPDYPRAPAEVDQWLTNVGFDIESKAGIRVFSDFIRDLPPSANGEEGIIEMERRYSRQEPFMSLGRYIHVTARKPAIKDEL</sequence>
<dbReference type="Proteomes" id="UP000242515">
    <property type="component" value="Unassembled WGS sequence"/>
</dbReference>